<feature type="compositionally biased region" description="Basic and acidic residues" evidence="8">
    <location>
        <begin position="986"/>
        <end position="1002"/>
    </location>
</feature>
<dbReference type="GO" id="GO:0031298">
    <property type="term" value="C:replication fork protection complex"/>
    <property type="evidence" value="ECO:0007669"/>
    <property type="project" value="TreeGrafter"/>
</dbReference>
<feature type="compositionally biased region" description="Basic and acidic residues" evidence="8">
    <location>
        <begin position="955"/>
        <end position="975"/>
    </location>
</feature>
<feature type="region of interest" description="Disordered" evidence="8">
    <location>
        <begin position="412"/>
        <end position="433"/>
    </location>
</feature>
<feature type="domain" description="Timeless N-terminal" evidence="9">
    <location>
        <begin position="35"/>
        <end position="297"/>
    </location>
</feature>
<feature type="compositionally biased region" description="Acidic residues" evidence="8">
    <location>
        <begin position="1072"/>
        <end position="1095"/>
    </location>
</feature>
<dbReference type="AlphaFoldDB" id="A0A0F4ZH88"/>
<dbReference type="GO" id="GO:0000076">
    <property type="term" value="P:DNA replication checkpoint signaling"/>
    <property type="evidence" value="ECO:0007669"/>
    <property type="project" value="TreeGrafter"/>
</dbReference>
<accession>A0A0F4ZH88</accession>
<keyword evidence="6" id="KW-0469">Meiosis</keyword>
<dbReference type="InterPro" id="IPR044998">
    <property type="entry name" value="Timeless"/>
</dbReference>
<feature type="region of interest" description="Disordered" evidence="8">
    <location>
        <begin position="559"/>
        <end position="593"/>
    </location>
</feature>
<evidence type="ECO:0000256" key="7">
    <source>
        <dbReference type="ARBA" id="ARBA00023306"/>
    </source>
</evidence>
<organism evidence="10 11">
    <name type="scientific">Thielaviopsis punctulata</name>
    <dbReference type="NCBI Taxonomy" id="72032"/>
    <lineage>
        <taxon>Eukaryota</taxon>
        <taxon>Fungi</taxon>
        <taxon>Dikarya</taxon>
        <taxon>Ascomycota</taxon>
        <taxon>Pezizomycotina</taxon>
        <taxon>Sordariomycetes</taxon>
        <taxon>Hypocreomycetidae</taxon>
        <taxon>Microascales</taxon>
        <taxon>Ceratocystidaceae</taxon>
        <taxon>Thielaviopsis</taxon>
    </lineage>
</organism>
<proteinExistence type="inferred from homology"/>
<dbReference type="PANTHER" id="PTHR22940">
    <property type="entry name" value="TIMEOUT/TIMELESS-2"/>
    <property type="match status" value="1"/>
</dbReference>
<reference evidence="10 11" key="1">
    <citation type="submission" date="2015-03" db="EMBL/GenBank/DDBJ databases">
        <authorList>
            <person name="Radwan O."/>
            <person name="Al-Naeli F.A."/>
            <person name="Rendon G.A."/>
            <person name="Fields C."/>
        </authorList>
    </citation>
    <scope>NUCLEOTIDE SEQUENCE [LARGE SCALE GENOMIC DNA]</scope>
    <source>
        <strain evidence="10">CR-DP1</strain>
    </source>
</reference>
<evidence type="ECO:0000256" key="6">
    <source>
        <dbReference type="ARBA" id="ARBA00023254"/>
    </source>
</evidence>
<feature type="compositionally biased region" description="Polar residues" evidence="8">
    <location>
        <begin position="415"/>
        <end position="433"/>
    </location>
</feature>
<feature type="compositionally biased region" description="Basic residues" evidence="8">
    <location>
        <begin position="559"/>
        <end position="571"/>
    </location>
</feature>
<evidence type="ECO:0000256" key="4">
    <source>
        <dbReference type="ARBA" id="ARBA00022880"/>
    </source>
</evidence>
<feature type="compositionally biased region" description="Polar residues" evidence="8">
    <location>
        <begin position="795"/>
        <end position="808"/>
    </location>
</feature>
<sequence>MEDEHENGVVPAVVDAHIKSLLSALGGFSPENPSRYVPGDSAIDCLRDLKRWLRLFDDKMNRLDVSRCISGTTLMRIDIPHIVHNWAVSPSALKHKLALAALELAVILTWPLDRDPETTTLNHYMHMPALQRAHVEYKDKLLDAKMGLLQAAVRMQLPAMAKSLRDRPPKDAALVKMALYIVRNAALILPPPDAADFEHKASLQRNLLICQCADQRIFAFLLTLSSNIEDFPEEDVLLLEILFHLVKRVSPSALFTPPSQRGAKLGSAMEALIAQEKAVLQRGLPSRHSRFGTMVWMTRADGKVTTLAGQDALGGSEARQLKLDAGKKFRPAAMAQRRHMQTRDMGPEPALDSAAIQSLREFVQNFLDGGFNPLIGQLRRSLEREASHVMGYHQRQFFYVVGWFLEAEMERRGSSKGSNSKPDSNSNPEQQKTENEISSFNLLAAALSQEMFISLYRHMRLAFDNKAWDDLVAAMRCFNHILLVVRQIYEASSDADVEIADNILSRLFYEQDIQDLLVGVLRTYNGQGFEFLDTAIELVHNYTHLLSAYSTQNKDMQVRAKRARRRNKARKQQPADAAPADLTGSETDEEEHAASKVTADRRFDFQQFLQRFAVQPIVDAYVAYTQFYRDLDNAQLKRAHRYFFRLGFKQDMLVMLCRVDILNLLYEMVRGRTPINPTFPIARDWAELGKRVFRKVVQKLEARPELFVELLFSKSISMAYFVEHGYEKKKALPETVRVAAELEFRDVSELEDRIRVLVHVLYGQGKHAEVKWVADSVAEGIRVRMANPVGPVDPNPSQSTVPNPPDSLQTPDTLLSVPDNQTALSTLKNGHLRLLLSVVGITRPTTDPETPSSPWHIPSSVSLAHLEQCSSLLALVRLDDVTPDAAAAALRLVRRKPTSRAFLSSSDTDTPGFAAGGPTVRRSDMPRQPSRRRRLRRASADISDDEAAARAQRRREKEREKARKIKSDMFVHSSDDDSDTAAQDGEFWRREAEQRRANEEAFLRAQRAVGGKGGGGDAEMGEKRAAEAAKKRKLVDSESDEEMDDGLPTFDDDDDDDGDGNVEREREQGAQENEEDKDVEMEENQDPEDEDEEDIVTSRKRRTTGGFVLDSDSE</sequence>
<feature type="compositionally biased region" description="Basic and acidic residues" evidence="8">
    <location>
        <begin position="1020"/>
        <end position="1029"/>
    </location>
</feature>
<comment type="subcellular location">
    <subcellularLocation>
        <location evidence="1">Nucleus</location>
    </subcellularLocation>
</comment>
<dbReference type="InterPro" id="IPR006906">
    <property type="entry name" value="Timeless_N"/>
</dbReference>
<evidence type="ECO:0000313" key="10">
    <source>
        <dbReference type="EMBL" id="KKA29580.1"/>
    </source>
</evidence>
<keyword evidence="11" id="KW-1185">Reference proteome</keyword>
<dbReference type="GO" id="GO:0043111">
    <property type="term" value="P:replication fork arrest"/>
    <property type="evidence" value="ECO:0007669"/>
    <property type="project" value="TreeGrafter"/>
</dbReference>
<gene>
    <name evidence="10" type="ORF">TD95_003454</name>
</gene>
<dbReference type="Proteomes" id="UP000033483">
    <property type="component" value="Unassembled WGS sequence"/>
</dbReference>
<evidence type="ECO:0000256" key="2">
    <source>
        <dbReference type="ARBA" id="ARBA00008174"/>
    </source>
</evidence>
<dbReference type="PANTHER" id="PTHR22940:SF4">
    <property type="entry name" value="PROTEIN TIMELESS HOMOLOG"/>
    <property type="match status" value="1"/>
</dbReference>
<keyword evidence="4" id="KW-0236">DNA replication inhibitor</keyword>
<evidence type="ECO:0000256" key="3">
    <source>
        <dbReference type="ARBA" id="ARBA00021529"/>
    </source>
</evidence>
<evidence type="ECO:0000256" key="1">
    <source>
        <dbReference type="ARBA" id="ARBA00004123"/>
    </source>
</evidence>
<name>A0A0F4ZH88_9PEZI</name>
<dbReference type="EMBL" id="LAEV01000781">
    <property type="protein sequence ID" value="KKA29580.1"/>
    <property type="molecule type" value="Genomic_DNA"/>
</dbReference>
<feature type="region of interest" description="Disordered" evidence="8">
    <location>
        <begin position="788"/>
        <end position="808"/>
    </location>
</feature>
<dbReference type="GO" id="GO:0051321">
    <property type="term" value="P:meiotic cell cycle"/>
    <property type="evidence" value="ECO:0007669"/>
    <property type="project" value="UniProtKB-KW"/>
</dbReference>
<evidence type="ECO:0000256" key="8">
    <source>
        <dbReference type="SAM" id="MobiDB-lite"/>
    </source>
</evidence>
<evidence type="ECO:0000313" key="11">
    <source>
        <dbReference type="Proteomes" id="UP000033483"/>
    </source>
</evidence>
<feature type="region of interest" description="Disordered" evidence="8">
    <location>
        <begin position="899"/>
        <end position="1114"/>
    </location>
</feature>
<keyword evidence="7" id="KW-0131">Cell cycle</keyword>
<protein>
    <recommendedName>
        <fullName evidence="3">Topoisomerase 1-associated factor 1</fullName>
    </recommendedName>
</protein>
<dbReference type="Pfam" id="PF04821">
    <property type="entry name" value="TIMELESS"/>
    <property type="match status" value="1"/>
</dbReference>
<comment type="caution">
    <text evidence="10">The sequence shown here is derived from an EMBL/GenBank/DDBJ whole genome shotgun (WGS) entry which is preliminary data.</text>
</comment>
<evidence type="ECO:0000259" key="9">
    <source>
        <dbReference type="Pfam" id="PF04821"/>
    </source>
</evidence>
<feature type="compositionally biased region" description="Acidic residues" evidence="8">
    <location>
        <begin position="1037"/>
        <end position="1060"/>
    </location>
</feature>
<evidence type="ECO:0000256" key="5">
    <source>
        <dbReference type="ARBA" id="ARBA00023242"/>
    </source>
</evidence>
<dbReference type="GO" id="GO:0006281">
    <property type="term" value="P:DNA repair"/>
    <property type="evidence" value="ECO:0007669"/>
    <property type="project" value="TreeGrafter"/>
</dbReference>
<keyword evidence="5" id="KW-0539">Nucleus</keyword>
<dbReference type="OrthoDB" id="310853at2759"/>
<comment type="similarity">
    <text evidence="2">Belongs to the timeless family.</text>
</comment>
<dbReference type="GO" id="GO:0003677">
    <property type="term" value="F:DNA binding"/>
    <property type="evidence" value="ECO:0007669"/>
    <property type="project" value="TreeGrafter"/>
</dbReference>